<feature type="compositionally biased region" description="Low complexity" evidence="1">
    <location>
        <begin position="261"/>
        <end position="273"/>
    </location>
</feature>
<protein>
    <recommendedName>
        <fullName evidence="4">EF-hand domain-containing protein</fullName>
    </recommendedName>
</protein>
<dbReference type="InterPro" id="IPR011992">
    <property type="entry name" value="EF-hand-dom_pair"/>
</dbReference>
<feature type="compositionally biased region" description="Basic residues" evidence="1">
    <location>
        <begin position="279"/>
        <end position="294"/>
    </location>
</feature>
<feature type="region of interest" description="Disordered" evidence="1">
    <location>
        <begin position="58"/>
        <end position="86"/>
    </location>
</feature>
<organism evidence="2 3">
    <name type="scientific">Austropuccinia psidii MF-1</name>
    <dbReference type="NCBI Taxonomy" id="1389203"/>
    <lineage>
        <taxon>Eukaryota</taxon>
        <taxon>Fungi</taxon>
        <taxon>Dikarya</taxon>
        <taxon>Basidiomycota</taxon>
        <taxon>Pucciniomycotina</taxon>
        <taxon>Pucciniomycetes</taxon>
        <taxon>Pucciniales</taxon>
        <taxon>Sphaerophragmiaceae</taxon>
        <taxon>Austropuccinia</taxon>
    </lineage>
</organism>
<keyword evidence="3" id="KW-1185">Reference proteome</keyword>
<feature type="compositionally biased region" description="Basic and acidic residues" evidence="1">
    <location>
        <begin position="247"/>
        <end position="259"/>
    </location>
</feature>
<reference evidence="2" key="1">
    <citation type="submission" date="2021-03" db="EMBL/GenBank/DDBJ databases">
        <title>Draft genome sequence of rust myrtle Austropuccinia psidii MF-1, a brazilian biotype.</title>
        <authorList>
            <person name="Quecine M.C."/>
            <person name="Pachon D.M.R."/>
            <person name="Bonatelli M.L."/>
            <person name="Correr F.H."/>
            <person name="Franceschini L.M."/>
            <person name="Leite T.F."/>
            <person name="Margarido G.R.A."/>
            <person name="Almeida C.A."/>
            <person name="Ferrarezi J.A."/>
            <person name="Labate C.A."/>
        </authorList>
    </citation>
    <scope>NUCLEOTIDE SEQUENCE</scope>
    <source>
        <strain evidence="2">MF-1</strain>
    </source>
</reference>
<feature type="compositionally biased region" description="Low complexity" evidence="1">
    <location>
        <begin position="64"/>
        <end position="77"/>
    </location>
</feature>
<dbReference type="OrthoDB" id="2530165at2759"/>
<dbReference type="SUPFAM" id="SSF47473">
    <property type="entry name" value="EF-hand"/>
    <property type="match status" value="1"/>
</dbReference>
<gene>
    <name evidence="2" type="ORF">O181_011687</name>
</gene>
<evidence type="ECO:0000313" key="2">
    <source>
        <dbReference type="EMBL" id="MBW0471972.1"/>
    </source>
</evidence>
<proteinExistence type="predicted"/>
<dbReference type="EMBL" id="AVOT02002929">
    <property type="protein sequence ID" value="MBW0471972.1"/>
    <property type="molecule type" value="Genomic_DNA"/>
</dbReference>
<evidence type="ECO:0000256" key="1">
    <source>
        <dbReference type="SAM" id="MobiDB-lite"/>
    </source>
</evidence>
<feature type="compositionally biased region" description="Low complexity" evidence="1">
    <location>
        <begin position="231"/>
        <end position="244"/>
    </location>
</feature>
<name>A0A9Q3GMB4_9BASI</name>
<sequence>MATQPLRRSHRADAAEKTSHQDTEDDKTDDPLDDLTRPQVLEINRVFDHFLQSNTAGDPIPFLSLKSPSSSKNGLNPETKDEEEADHEAGGFLAEDDLGGGFLAEDDLGGGFIAPEEEAFETGGFIAENGKKRGGFVTQDESLEETRSTLAFKPCSNFAKSISLAKIPEALKMLGLPYKNSDILAIFENAASSEEESDRNKSVIPRSMNEKRIRRAKFLKVCGVLMANHGSSPSSNSSVDSLPSAKAKNDSIGEDKDGSDYDSASAQESSSSEFCLTRPSRRGSARHKTSRSMRTKTYQSPQRSPAHAASLNSIPKPSRRKRKAENSAGTVDDDDGSVSALKTFGLFFESGSSASDPNLRTLTIGFDEVKRAANDLGEQITSVEIDEMLNYASYSNDSRVTFEAFQKLMKEIKTI</sequence>
<feature type="compositionally biased region" description="Acidic residues" evidence="1">
    <location>
        <begin position="23"/>
        <end position="33"/>
    </location>
</feature>
<feature type="compositionally biased region" description="Basic and acidic residues" evidence="1">
    <location>
        <begin position="11"/>
        <end position="22"/>
    </location>
</feature>
<dbReference type="AlphaFoldDB" id="A0A9Q3GMB4"/>
<dbReference type="Gene3D" id="1.10.238.10">
    <property type="entry name" value="EF-hand"/>
    <property type="match status" value="1"/>
</dbReference>
<accession>A0A9Q3GMB4</accession>
<evidence type="ECO:0000313" key="3">
    <source>
        <dbReference type="Proteomes" id="UP000765509"/>
    </source>
</evidence>
<feature type="region of interest" description="Disordered" evidence="1">
    <location>
        <begin position="1"/>
        <end position="36"/>
    </location>
</feature>
<comment type="caution">
    <text evidence="2">The sequence shown here is derived from an EMBL/GenBank/DDBJ whole genome shotgun (WGS) entry which is preliminary data.</text>
</comment>
<evidence type="ECO:0008006" key="4">
    <source>
        <dbReference type="Google" id="ProtNLM"/>
    </source>
</evidence>
<feature type="region of interest" description="Disordered" evidence="1">
    <location>
        <begin position="229"/>
        <end position="335"/>
    </location>
</feature>
<dbReference type="Proteomes" id="UP000765509">
    <property type="component" value="Unassembled WGS sequence"/>
</dbReference>